<dbReference type="EMBL" id="UINC01061302">
    <property type="protein sequence ID" value="SVB86737.1"/>
    <property type="molecule type" value="Genomic_DNA"/>
</dbReference>
<dbReference type="Gene3D" id="3.40.50.300">
    <property type="entry name" value="P-loop containing nucleotide triphosphate hydrolases"/>
    <property type="match status" value="1"/>
</dbReference>
<evidence type="ECO:0000313" key="1">
    <source>
        <dbReference type="EMBL" id="SVB86737.1"/>
    </source>
</evidence>
<evidence type="ECO:0008006" key="2">
    <source>
        <dbReference type="Google" id="ProtNLM"/>
    </source>
</evidence>
<proteinExistence type="predicted"/>
<accession>A0A382HII2</accession>
<reference evidence="1" key="1">
    <citation type="submission" date="2018-05" db="EMBL/GenBank/DDBJ databases">
        <authorList>
            <person name="Lanie J.A."/>
            <person name="Ng W.-L."/>
            <person name="Kazmierczak K.M."/>
            <person name="Andrzejewski T.M."/>
            <person name="Davidsen T.M."/>
            <person name="Wayne K.J."/>
            <person name="Tettelin H."/>
            <person name="Glass J.I."/>
            <person name="Rusch D."/>
            <person name="Podicherti R."/>
            <person name="Tsui H.-C.T."/>
            <person name="Winkler M.E."/>
        </authorList>
    </citation>
    <scope>NUCLEOTIDE SEQUENCE</scope>
</reference>
<protein>
    <recommendedName>
        <fullName evidence="2">Phosphoribulokinase/uridine kinase domain-containing protein</fullName>
    </recommendedName>
</protein>
<gene>
    <name evidence="1" type="ORF">METZ01_LOCUS239591</name>
</gene>
<sequence>MPEQLIYSVQKQLIELTNIKFSKKYIETYICPIFEYIISSKKNRFLIAGSQGIGKSTLLHILENNLKIFYNKEILSLSLDDYYLTKKQRATLSKKIHPLLLTRGVPGTHDTKKLLKHVKCFERSNYPINIPIFDKINDDRSTKLKKIKSKADILILEGWCCASPAVSSSFLKKNVNQIEKMLDKDLIWRNYYNHQLENQYAKLFKLFDKVIYLKAPSFSHIQNWRLKQEKMMVTRNNDFGAMDKNQIFEFIQHYEKITKWMMQVLPSKANLTINVDKNQKIKKILFKKITTD</sequence>
<name>A0A382HII2_9ZZZZ</name>
<dbReference type="SUPFAM" id="SSF52540">
    <property type="entry name" value="P-loop containing nucleoside triphosphate hydrolases"/>
    <property type="match status" value="1"/>
</dbReference>
<dbReference type="AlphaFoldDB" id="A0A382HII2"/>
<dbReference type="InterPro" id="IPR027417">
    <property type="entry name" value="P-loop_NTPase"/>
</dbReference>
<organism evidence="1">
    <name type="scientific">marine metagenome</name>
    <dbReference type="NCBI Taxonomy" id="408172"/>
    <lineage>
        <taxon>unclassified sequences</taxon>
        <taxon>metagenomes</taxon>
        <taxon>ecological metagenomes</taxon>
    </lineage>
</organism>